<organism evidence="2">
    <name type="scientific">Anguilla anguilla</name>
    <name type="common">European freshwater eel</name>
    <name type="synonym">Muraena anguilla</name>
    <dbReference type="NCBI Taxonomy" id="7936"/>
    <lineage>
        <taxon>Eukaryota</taxon>
        <taxon>Metazoa</taxon>
        <taxon>Chordata</taxon>
        <taxon>Craniata</taxon>
        <taxon>Vertebrata</taxon>
        <taxon>Euteleostomi</taxon>
        <taxon>Actinopterygii</taxon>
        <taxon>Neopterygii</taxon>
        <taxon>Teleostei</taxon>
        <taxon>Anguilliformes</taxon>
        <taxon>Anguillidae</taxon>
        <taxon>Anguilla</taxon>
    </lineage>
</organism>
<dbReference type="EMBL" id="GBXM01061199">
    <property type="protein sequence ID" value="JAH47378.1"/>
    <property type="molecule type" value="Transcribed_RNA"/>
</dbReference>
<keyword evidence="1" id="KW-0812">Transmembrane</keyword>
<reference evidence="2" key="1">
    <citation type="submission" date="2014-11" db="EMBL/GenBank/DDBJ databases">
        <authorList>
            <person name="Amaro Gonzalez C."/>
        </authorList>
    </citation>
    <scope>NUCLEOTIDE SEQUENCE</scope>
</reference>
<accession>A0A0E9SSM9</accession>
<evidence type="ECO:0000256" key="1">
    <source>
        <dbReference type="SAM" id="Phobius"/>
    </source>
</evidence>
<proteinExistence type="predicted"/>
<keyword evidence="1" id="KW-0472">Membrane</keyword>
<protein>
    <submittedName>
        <fullName evidence="2">Uncharacterized protein</fullName>
    </submittedName>
</protein>
<reference evidence="2" key="2">
    <citation type="journal article" date="2015" name="Fish Shellfish Immunol.">
        <title>Early steps in the European eel (Anguilla anguilla)-Vibrio vulnificus interaction in the gills: Role of the RtxA13 toxin.</title>
        <authorList>
            <person name="Callol A."/>
            <person name="Pajuelo D."/>
            <person name="Ebbesson L."/>
            <person name="Teles M."/>
            <person name="MacKenzie S."/>
            <person name="Amaro C."/>
        </authorList>
    </citation>
    <scope>NUCLEOTIDE SEQUENCE</scope>
</reference>
<dbReference type="AlphaFoldDB" id="A0A0E9SSM9"/>
<keyword evidence="1" id="KW-1133">Transmembrane helix</keyword>
<evidence type="ECO:0000313" key="2">
    <source>
        <dbReference type="EMBL" id="JAH43680.1"/>
    </source>
</evidence>
<feature type="transmembrane region" description="Helical" evidence="1">
    <location>
        <begin position="16"/>
        <end position="33"/>
    </location>
</feature>
<name>A0A0E9SSM9_ANGAN</name>
<sequence>MSETVVENKWNYLECWQFLCSVSVLYFLYGVRIHRMIR</sequence>
<dbReference type="EMBL" id="GBXM01064897">
    <property type="protein sequence ID" value="JAH43680.1"/>
    <property type="molecule type" value="Transcribed_RNA"/>
</dbReference>
<dbReference type="EMBL" id="GBXM01078682">
    <property type="protein sequence ID" value="JAH29895.1"/>
    <property type="molecule type" value="Transcribed_RNA"/>
</dbReference>